<dbReference type="EMBL" id="CP042326">
    <property type="protein sequence ID" value="QDZ40796.1"/>
    <property type="molecule type" value="Genomic_DNA"/>
</dbReference>
<dbReference type="SUPFAM" id="SSF51445">
    <property type="entry name" value="(Trans)glycosidases"/>
    <property type="match status" value="1"/>
</dbReference>
<reference evidence="3" key="1">
    <citation type="submission" date="2019-08" db="EMBL/GenBank/DDBJ databases">
        <title>Carotenoids and Carotenoid Binding Proteins in the Halophilic Cyanobacterium Euhalothece sp. ZM00.</title>
        <authorList>
            <person name="Cho S.M."/>
            <person name="Song J.Y."/>
            <person name="Park Y.-I."/>
        </authorList>
    </citation>
    <scope>NUCLEOTIDE SEQUENCE [LARGE SCALE GENOMIC DNA]</scope>
    <source>
        <strain evidence="3">Z-M001</strain>
    </source>
</reference>
<dbReference type="OrthoDB" id="418487at2"/>
<dbReference type="RefSeq" id="WP_146296636.1">
    <property type="nucleotide sequence ID" value="NZ_CP042326.1"/>
</dbReference>
<organism evidence="3 4">
    <name type="scientific">Euhalothece natronophila Z-M001</name>
    <dbReference type="NCBI Taxonomy" id="522448"/>
    <lineage>
        <taxon>Bacteria</taxon>
        <taxon>Bacillati</taxon>
        <taxon>Cyanobacteriota</taxon>
        <taxon>Cyanophyceae</taxon>
        <taxon>Oscillatoriophycideae</taxon>
        <taxon>Chroococcales</taxon>
        <taxon>Halothecacae</taxon>
        <taxon>Halothece cluster</taxon>
        <taxon>Euhalothece</taxon>
    </lineage>
</organism>
<name>A0A5B8NPC7_9CHRO</name>
<dbReference type="Gene3D" id="3.20.20.80">
    <property type="entry name" value="Glycosidases"/>
    <property type="match status" value="1"/>
</dbReference>
<evidence type="ECO:0000313" key="3">
    <source>
        <dbReference type="EMBL" id="QDZ40796.1"/>
    </source>
</evidence>
<accession>A0A5B8NPC7</accession>
<evidence type="ECO:0000256" key="1">
    <source>
        <dbReference type="ARBA" id="ARBA00022729"/>
    </source>
</evidence>
<dbReference type="AlphaFoldDB" id="A0A5B8NPC7"/>
<dbReference type="InterPro" id="IPR052177">
    <property type="entry name" value="Divisome_Glycosyl_Hydrolase"/>
</dbReference>
<dbReference type="InterPro" id="IPR003790">
    <property type="entry name" value="GHL10"/>
</dbReference>
<dbReference type="KEGG" id="enn:FRE64_13115"/>
<protein>
    <submittedName>
        <fullName evidence="3">Family 10 glycosylhydrolase</fullName>
    </submittedName>
</protein>
<keyword evidence="4" id="KW-1185">Reference proteome</keyword>
<dbReference type="Proteomes" id="UP000318453">
    <property type="component" value="Chromosome"/>
</dbReference>
<sequence>MKIKVFKGFAFLTSLSGFLKLTIIAVLTTGLIVGSNAYFSPASAAQRNNYCRFEESAIAQKEELREKAFNGDNQALEEYQEIVQKHAEELTRCREETWPQKQTLWLRLYPCDTKSGRLEQVLDQIVDSGYNQVYVETFYNSQVLLPQSENNTVWRSVLRSPSVEETDLLAEVIEKGHERNLKVYAWLFGMNFGYSYGQRNSNSSVLVENGFGENSLSESGETSQAFIDPYNRQAKQQYSQMLSEVLKRQPDGVLFDYIRYPRSTGARSVVSGVKNLWIYSDASFNTLLDRASNEQGRFLIQRYLGNGYISRNDVERVDDMGDDFPLWQGRNVDEEAEKNMSVDARRNLWQQQLWYLSVAHAAQGVLEFVSDAVDQVEAEGIPTGAVFFADANQVVGQQGFDSRLQPWTQFRDVTQWHPMAYATCNQTNCIVDLVKRTRNSLPNNMELIPALAGDWGTSRRDRPPLEAQMEAIRRQVPQVTGISHFAYSWQFPEVERERKFCSLP</sequence>
<dbReference type="PANTHER" id="PTHR43405">
    <property type="entry name" value="GLYCOSYL HYDROLASE DIGH"/>
    <property type="match status" value="1"/>
</dbReference>
<dbReference type="Pfam" id="PF02638">
    <property type="entry name" value="GHL10"/>
    <property type="match status" value="1"/>
</dbReference>
<dbReference type="PANTHER" id="PTHR43405:SF1">
    <property type="entry name" value="GLYCOSYL HYDROLASE DIGH"/>
    <property type="match status" value="1"/>
</dbReference>
<proteinExistence type="predicted"/>
<evidence type="ECO:0000259" key="2">
    <source>
        <dbReference type="Pfam" id="PF02638"/>
    </source>
</evidence>
<evidence type="ECO:0000313" key="4">
    <source>
        <dbReference type="Proteomes" id="UP000318453"/>
    </source>
</evidence>
<dbReference type="GO" id="GO:0016787">
    <property type="term" value="F:hydrolase activity"/>
    <property type="evidence" value="ECO:0007669"/>
    <property type="project" value="UniProtKB-KW"/>
</dbReference>
<gene>
    <name evidence="3" type="ORF">FRE64_13115</name>
</gene>
<keyword evidence="3" id="KW-0378">Hydrolase</keyword>
<keyword evidence="1" id="KW-0732">Signal</keyword>
<dbReference type="InterPro" id="IPR017853">
    <property type="entry name" value="GH"/>
</dbReference>
<feature type="domain" description="Glycosyl hydrolase-like 10" evidence="2">
    <location>
        <begin position="117"/>
        <end position="268"/>
    </location>
</feature>